<dbReference type="OrthoDB" id="5775046at2759"/>
<evidence type="ECO:0000313" key="4">
    <source>
        <dbReference type="Proteomes" id="UP000276991"/>
    </source>
</evidence>
<evidence type="ECO:0000313" key="3">
    <source>
        <dbReference type="EMBL" id="VBB34430.1"/>
    </source>
</evidence>
<proteinExistence type="predicted"/>
<dbReference type="Gene3D" id="2.120.10.80">
    <property type="entry name" value="Kelch-type beta propeller"/>
    <property type="match status" value="1"/>
</dbReference>
<dbReference type="SUPFAM" id="SSF117281">
    <property type="entry name" value="Kelch motif"/>
    <property type="match status" value="1"/>
</dbReference>
<dbReference type="Pfam" id="PF24681">
    <property type="entry name" value="Kelch_KLHDC2_KLHL20_DRC7"/>
    <property type="match status" value="1"/>
</dbReference>
<dbReference type="InterPro" id="IPR015915">
    <property type="entry name" value="Kelch-typ_b-propeller"/>
</dbReference>
<protein>
    <submittedName>
        <fullName evidence="3">Uncharacterized protein</fullName>
    </submittedName>
</protein>
<dbReference type="Pfam" id="PF01344">
    <property type="entry name" value="Kelch_1"/>
    <property type="match status" value="1"/>
</dbReference>
<keyword evidence="2" id="KW-0677">Repeat</keyword>
<organism evidence="3 4">
    <name type="scientific">Acanthocheilonema viteae</name>
    <name type="common">Filarial nematode worm</name>
    <name type="synonym">Dipetalonema viteae</name>
    <dbReference type="NCBI Taxonomy" id="6277"/>
    <lineage>
        <taxon>Eukaryota</taxon>
        <taxon>Metazoa</taxon>
        <taxon>Ecdysozoa</taxon>
        <taxon>Nematoda</taxon>
        <taxon>Chromadorea</taxon>
        <taxon>Rhabditida</taxon>
        <taxon>Spirurina</taxon>
        <taxon>Spiruromorpha</taxon>
        <taxon>Filarioidea</taxon>
        <taxon>Onchocercidae</taxon>
        <taxon>Acanthocheilonema</taxon>
    </lineage>
</organism>
<reference evidence="3 4" key="1">
    <citation type="submission" date="2018-08" db="EMBL/GenBank/DDBJ databases">
        <authorList>
            <person name="Laetsch R D."/>
            <person name="Stevens L."/>
            <person name="Kumar S."/>
            <person name="Blaxter L. M."/>
        </authorList>
    </citation>
    <scope>NUCLEOTIDE SEQUENCE [LARGE SCALE GENOMIC DNA]</scope>
</reference>
<dbReference type="PRINTS" id="PR00501">
    <property type="entry name" value="KELCHREPEAT"/>
</dbReference>
<keyword evidence="4" id="KW-1185">Reference proteome</keyword>
<dbReference type="STRING" id="6277.A0A498SL97"/>
<keyword evidence="1" id="KW-0880">Kelch repeat</keyword>
<dbReference type="PANTHER" id="PTHR45632:SF3">
    <property type="entry name" value="KELCH-LIKE PROTEIN 32"/>
    <property type="match status" value="1"/>
</dbReference>
<dbReference type="InterPro" id="IPR006652">
    <property type="entry name" value="Kelch_1"/>
</dbReference>
<dbReference type="Proteomes" id="UP000276991">
    <property type="component" value="Unassembled WGS sequence"/>
</dbReference>
<dbReference type="AlphaFoldDB" id="A0A498SL97"/>
<evidence type="ECO:0000256" key="2">
    <source>
        <dbReference type="ARBA" id="ARBA00022737"/>
    </source>
</evidence>
<name>A0A498SL97_ACAVI</name>
<evidence type="ECO:0000256" key="1">
    <source>
        <dbReference type="ARBA" id="ARBA00022441"/>
    </source>
</evidence>
<accession>A0A498SL97</accession>
<dbReference type="PANTHER" id="PTHR45632">
    <property type="entry name" value="LD33804P"/>
    <property type="match status" value="1"/>
</dbReference>
<gene>
    <name evidence="3" type="ORF">NAV_LOCUS9221</name>
</gene>
<dbReference type="EMBL" id="UPTC01003502">
    <property type="protein sequence ID" value="VBB34430.1"/>
    <property type="molecule type" value="Genomic_DNA"/>
</dbReference>
<dbReference type="SMART" id="SM00612">
    <property type="entry name" value="Kelch"/>
    <property type="match status" value="6"/>
</dbReference>
<sequence>MNCKPRIQRDLLLAIGGWEKNGPTNIVEILDINDNKWKRVKTFEDDRRVAYHESIVIDNKLYIIGGFEGTQYFNTVRCYDSETKEWCELAPMHYARCYISACEINGTIIVAGGSDGRLRLRTAEIYDASKNQWTKIRSMIQRRSDAAACAMGGKMYVAGGYTGEIVLQTVEMYIPEMDIWTEIAHMTSPRSGLACAANTDFMLIAGGFDGSNRLSSAEILRIGSAHTVNVEPMPIARSNFAMCRMGQYFYAIGGYNTMVTKTVVRFDGKKWEQICDITLARSALRVVLLKAWPDPIQLLHDASEDSKDENNSLCNLEFLTSQETNSFEITAASDNLD</sequence>